<gene>
    <name evidence="2" type="ORF">SAMN04489812_5912</name>
</gene>
<dbReference type="EMBL" id="LT629772">
    <property type="protein sequence ID" value="SDT44953.1"/>
    <property type="molecule type" value="Genomic_DNA"/>
</dbReference>
<accession>A0A1H2AG68</accession>
<evidence type="ECO:0000259" key="1">
    <source>
        <dbReference type="Pfam" id="PF18899"/>
    </source>
</evidence>
<name>A0A1H2AG68_9ACTN</name>
<reference evidence="2 3" key="1">
    <citation type="submission" date="2016-10" db="EMBL/GenBank/DDBJ databases">
        <authorList>
            <person name="de Groot N.N."/>
        </authorList>
    </citation>
    <scope>NUCLEOTIDE SEQUENCE [LARGE SCALE GENOMIC DNA]</scope>
    <source>
        <strain evidence="2 3">DSM 21800</strain>
    </source>
</reference>
<dbReference type="AlphaFoldDB" id="A0A1H2AG68"/>
<dbReference type="Pfam" id="PF18899">
    <property type="entry name" value="DUF5655"/>
    <property type="match status" value="1"/>
</dbReference>
<sequence>MTWIVEDHLRGQPEASVALYDRFVELLTSVGEFRSSPSKSTITFKGTHRGFAGARPDRRGLVGYLDLQRIVEDERITNVSPYTAKLFVHHFRISTSDQLDEEFLGWLREAHAVGDGAHRGARHP</sequence>
<dbReference type="Proteomes" id="UP000199103">
    <property type="component" value="Chromosome I"/>
</dbReference>
<dbReference type="OrthoDB" id="3530622at2"/>
<protein>
    <recommendedName>
        <fullName evidence="1">DUF5655 domain-containing protein</fullName>
    </recommendedName>
</protein>
<keyword evidence="3" id="KW-1185">Reference proteome</keyword>
<dbReference type="InterPro" id="IPR043714">
    <property type="entry name" value="DUF5655"/>
</dbReference>
<evidence type="ECO:0000313" key="2">
    <source>
        <dbReference type="EMBL" id="SDT44953.1"/>
    </source>
</evidence>
<organism evidence="2 3">
    <name type="scientific">Microlunatus soli</name>
    <dbReference type="NCBI Taxonomy" id="630515"/>
    <lineage>
        <taxon>Bacteria</taxon>
        <taxon>Bacillati</taxon>
        <taxon>Actinomycetota</taxon>
        <taxon>Actinomycetes</taxon>
        <taxon>Propionibacteriales</taxon>
        <taxon>Propionibacteriaceae</taxon>
        <taxon>Microlunatus</taxon>
    </lineage>
</organism>
<proteinExistence type="predicted"/>
<dbReference type="RefSeq" id="WP_091530829.1">
    <property type="nucleotide sequence ID" value="NZ_LT629772.1"/>
</dbReference>
<feature type="domain" description="DUF5655" evidence="1">
    <location>
        <begin position="5"/>
        <end position="111"/>
    </location>
</feature>
<evidence type="ECO:0000313" key="3">
    <source>
        <dbReference type="Proteomes" id="UP000199103"/>
    </source>
</evidence>